<organism evidence="3 4">
    <name type="scientific">Coccidioides immitis (strain RS)</name>
    <name type="common">Valley fever fungus</name>
    <dbReference type="NCBI Taxonomy" id="246410"/>
    <lineage>
        <taxon>Eukaryota</taxon>
        <taxon>Fungi</taxon>
        <taxon>Dikarya</taxon>
        <taxon>Ascomycota</taxon>
        <taxon>Pezizomycotina</taxon>
        <taxon>Eurotiomycetes</taxon>
        <taxon>Eurotiomycetidae</taxon>
        <taxon>Onygenales</taxon>
        <taxon>Onygenaceae</taxon>
        <taxon>Coccidioides</taxon>
    </lineage>
</organism>
<dbReference type="EMBL" id="GG704911">
    <property type="protein sequence ID" value="KJF59975.1"/>
    <property type="molecule type" value="Genomic_DNA"/>
</dbReference>
<dbReference type="CDD" id="cd03062">
    <property type="entry name" value="TRX_Fd_Sucrase"/>
    <property type="match status" value="1"/>
</dbReference>
<keyword evidence="4" id="KW-1185">Reference proteome</keyword>
<dbReference type="InterPro" id="IPR036249">
    <property type="entry name" value="Thioredoxin-like_sf"/>
</dbReference>
<reference evidence="4" key="1">
    <citation type="journal article" date="2009" name="Genome Res.">
        <title>Comparative genomic analyses of the human fungal pathogens Coccidioides and their relatives.</title>
        <authorList>
            <person name="Sharpton T.J."/>
            <person name="Stajich J.E."/>
            <person name="Rounsley S.D."/>
            <person name="Gardner M.J."/>
            <person name="Wortman J.R."/>
            <person name="Jordar V.S."/>
            <person name="Maiti R."/>
            <person name="Kodira C.D."/>
            <person name="Neafsey D.E."/>
            <person name="Zeng Q."/>
            <person name="Hung C.-Y."/>
            <person name="McMahan C."/>
            <person name="Muszewska A."/>
            <person name="Grynberg M."/>
            <person name="Mandel M.A."/>
            <person name="Kellner E.M."/>
            <person name="Barker B.M."/>
            <person name="Galgiani J.N."/>
            <person name="Orbach M.J."/>
            <person name="Kirkland T.N."/>
            <person name="Cole G.T."/>
            <person name="Henn M.R."/>
            <person name="Birren B.W."/>
            <person name="Taylor J.W."/>
        </authorList>
    </citation>
    <scope>NUCLEOTIDE SEQUENCE [LARGE SCALE GENOMIC DNA]</scope>
    <source>
        <strain evidence="4">RS</strain>
    </source>
</reference>
<dbReference type="InterPro" id="IPR009737">
    <property type="entry name" value="Aim32/Apd1-like"/>
</dbReference>
<reference evidence="4" key="2">
    <citation type="journal article" date="2010" name="Genome Res.">
        <title>Population genomic sequencing of Coccidioides fungi reveals recent hybridization and transposon control.</title>
        <authorList>
            <person name="Neafsey D.E."/>
            <person name="Barker B.M."/>
            <person name="Sharpton T.J."/>
            <person name="Stajich J.E."/>
            <person name="Park D.J."/>
            <person name="Whiston E."/>
            <person name="Hung C.-Y."/>
            <person name="McMahan C."/>
            <person name="White J."/>
            <person name="Sykes S."/>
            <person name="Heiman D."/>
            <person name="Young S."/>
            <person name="Zeng Q."/>
            <person name="Abouelleil A."/>
            <person name="Aftuck L."/>
            <person name="Bessette D."/>
            <person name="Brown A."/>
            <person name="FitzGerald M."/>
            <person name="Lui A."/>
            <person name="Macdonald J.P."/>
            <person name="Priest M."/>
            <person name="Orbach M.J."/>
            <person name="Galgiani J.N."/>
            <person name="Kirkland T.N."/>
            <person name="Cole G.T."/>
            <person name="Birren B.W."/>
            <person name="Henn M.R."/>
            <person name="Taylor J.W."/>
            <person name="Rounsley S.D."/>
        </authorList>
    </citation>
    <scope>GENOME REANNOTATION</scope>
    <source>
        <strain evidence="4">RS</strain>
    </source>
</reference>
<dbReference type="KEGG" id="cim:CIMG_10998"/>
<dbReference type="InParanoid" id="A0A0D8JRJ5"/>
<name>A0A0D8JRJ5_COCIM</name>
<dbReference type="Pfam" id="PF06999">
    <property type="entry name" value="Suc_Fer-like"/>
    <property type="match status" value="1"/>
</dbReference>
<dbReference type="PANTHER" id="PTHR31902">
    <property type="entry name" value="ACTIN PATCHES DISTAL PROTEIN 1"/>
    <property type="match status" value="1"/>
</dbReference>
<gene>
    <name evidence="3" type="ORF">CIMG_10998</name>
</gene>
<evidence type="ECO:0000256" key="1">
    <source>
        <dbReference type="ARBA" id="ARBA00038208"/>
    </source>
</evidence>
<dbReference type="VEuPathDB" id="FungiDB:CIMG_10998"/>
<comment type="similarity">
    <text evidence="1">Belongs to the AIM32 family.</text>
</comment>
<dbReference type="STRING" id="246410.A0A0D8JRJ5"/>
<dbReference type="RefSeq" id="XP_012214402.1">
    <property type="nucleotide sequence ID" value="XM_012358979.1"/>
</dbReference>
<proteinExistence type="inferred from homology"/>
<dbReference type="Gene3D" id="3.40.30.10">
    <property type="entry name" value="Glutaredoxin"/>
    <property type="match status" value="1"/>
</dbReference>
<sequence>MAAVTFLRSRVPVSSIPFAQCASYSTSRRIKIPPPFPVTPSCPEPTCACAEMPKGLDIDHSQDLNGTMVAHSQQVVIATGQTDWRSRIEEDGQDQGWGLLANGLKRLVSRGGKYSDPYNGVLITNSSFTPQCDPASETKTASAFLFPSFRYIPKVPIDEDGLERFTKAFLLPLEVHQAHNILPAEKREVMKRKTELQLSFPDAVELKHSPTIFICGHGNRDRRCGIMGPLLQAEFRRVLQHEGFSVSVDKVDGVRHANVELISHIGGHKYAGNVIIYLPSSINSASDLPHPLAGKGVWYGRVEPKHVEGIVKETILKGRVVRDHFRGGTEEAGILRL</sequence>
<dbReference type="OMA" id="DDWPSKI"/>
<evidence type="ECO:0000256" key="2">
    <source>
        <dbReference type="ARBA" id="ARBA00040895"/>
    </source>
</evidence>
<dbReference type="SUPFAM" id="SSF52833">
    <property type="entry name" value="Thioredoxin-like"/>
    <property type="match status" value="1"/>
</dbReference>
<protein>
    <recommendedName>
        <fullName evidence="2">Altered inheritance of mitochondria protein 32</fullName>
    </recommendedName>
</protein>
<dbReference type="PANTHER" id="PTHR31902:SF7">
    <property type="entry name" value="ALTERED INHERITANCE OF MITOCHONDRIA PROTEIN 32"/>
    <property type="match status" value="1"/>
</dbReference>
<dbReference type="Proteomes" id="UP000001261">
    <property type="component" value="Unassembled WGS sequence"/>
</dbReference>
<evidence type="ECO:0000313" key="3">
    <source>
        <dbReference type="EMBL" id="KJF59975.1"/>
    </source>
</evidence>
<dbReference type="GeneID" id="24163521"/>
<accession>A0A0D8JRJ5</accession>
<dbReference type="OrthoDB" id="10253744at2759"/>
<evidence type="ECO:0000313" key="4">
    <source>
        <dbReference type="Proteomes" id="UP000001261"/>
    </source>
</evidence>
<dbReference type="AlphaFoldDB" id="A0A0D8JRJ5"/>